<sequence>MAHCGLLVPAEPKVAGRLHITRATHHPPVIEMVVNERWKGACKGEFMYRGSSRPSYCASCSLNMLVVRGLIKLFPSESLSRLTSAAATRLIRHKLLPTTCQ</sequence>
<gene>
    <name evidence="1" type="ORF">PAXRUDRAFT_447563</name>
</gene>
<dbReference type="InParanoid" id="A0A0D0DBF2"/>
<evidence type="ECO:0000313" key="2">
    <source>
        <dbReference type="Proteomes" id="UP000054538"/>
    </source>
</evidence>
<accession>A0A0D0DBF2</accession>
<protein>
    <submittedName>
        <fullName evidence="1">Uncharacterized protein</fullName>
    </submittedName>
</protein>
<dbReference type="HOGENOM" id="CLU_2292561_0_0_1"/>
<evidence type="ECO:0000313" key="1">
    <source>
        <dbReference type="EMBL" id="KIK94462.1"/>
    </source>
</evidence>
<reference evidence="1 2" key="1">
    <citation type="submission" date="2014-04" db="EMBL/GenBank/DDBJ databases">
        <authorList>
            <consortium name="DOE Joint Genome Institute"/>
            <person name="Kuo A."/>
            <person name="Kohler A."/>
            <person name="Jargeat P."/>
            <person name="Nagy L.G."/>
            <person name="Floudas D."/>
            <person name="Copeland A."/>
            <person name="Barry K.W."/>
            <person name="Cichocki N."/>
            <person name="Veneault-Fourrey C."/>
            <person name="LaButti K."/>
            <person name="Lindquist E.A."/>
            <person name="Lipzen A."/>
            <person name="Lundell T."/>
            <person name="Morin E."/>
            <person name="Murat C."/>
            <person name="Sun H."/>
            <person name="Tunlid A."/>
            <person name="Henrissat B."/>
            <person name="Grigoriev I.V."/>
            <person name="Hibbett D.S."/>
            <person name="Martin F."/>
            <person name="Nordberg H.P."/>
            <person name="Cantor M.N."/>
            <person name="Hua S.X."/>
        </authorList>
    </citation>
    <scope>NUCLEOTIDE SEQUENCE [LARGE SCALE GENOMIC DNA]</scope>
    <source>
        <strain evidence="1 2">Ve08.2h10</strain>
    </source>
</reference>
<keyword evidence="2" id="KW-1185">Reference proteome</keyword>
<dbReference type="EMBL" id="KN825105">
    <property type="protein sequence ID" value="KIK94462.1"/>
    <property type="molecule type" value="Genomic_DNA"/>
</dbReference>
<dbReference type="AlphaFoldDB" id="A0A0D0DBF2"/>
<organism evidence="1 2">
    <name type="scientific">Paxillus rubicundulus Ve08.2h10</name>
    <dbReference type="NCBI Taxonomy" id="930991"/>
    <lineage>
        <taxon>Eukaryota</taxon>
        <taxon>Fungi</taxon>
        <taxon>Dikarya</taxon>
        <taxon>Basidiomycota</taxon>
        <taxon>Agaricomycotina</taxon>
        <taxon>Agaricomycetes</taxon>
        <taxon>Agaricomycetidae</taxon>
        <taxon>Boletales</taxon>
        <taxon>Paxilineae</taxon>
        <taxon>Paxillaceae</taxon>
        <taxon>Paxillus</taxon>
    </lineage>
</organism>
<name>A0A0D0DBF2_9AGAM</name>
<dbReference type="Proteomes" id="UP000054538">
    <property type="component" value="Unassembled WGS sequence"/>
</dbReference>
<reference evidence="2" key="2">
    <citation type="submission" date="2015-01" db="EMBL/GenBank/DDBJ databases">
        <title>Evolutionary Origins and Diversification of the Mycorrhizal Mutualists.</title>
        <authorList>
            <consortium name="DOE Joint Genome Institute"/>
            <consortium name="Mycorrhizal Genomics Consortium"/>
            <person name="Kohler A."/>
            <person name="Kuo A."/>
            <person name="Nagy L.G."/>
            <person name="Floudas D."/>
            <person name="Copeland A."/>
            <person name="Barry K.W."/>
            <person name="Cichocki N."/>
            <person name="Veneault-Fourrey C."/>
            <person name="LaButti K."/>
            <person name="Lindquist E.A."/>
            <person name="Lipzen A."/>
            <person name="Lundell T."/>
            <person name="Morin E."/>
            <person name="Murat C."/>
            <person name="Riley R."/>
            <person name="Ohm R."/>
            <person name="Sun H."/>
            <person name="Tunlid A."/>
            <person name="Henrissat B."/>
            <person name="Grigoriev I.V."/>
            <person name="Hibbett D.S."/>
            <person name="Martin F."/>
        </authorList>
    </citation>
    <scope>NUCLEOTIDE SEQUENCE [LARGE SCALE GENOMIC DNA]</scope>
    <source>
        <strain evidence="2">Ve08.2h10</strain>
    </source>
</reference>
<proteinExistence type="predicted"/>